<evidence type="ECO:0008006" key="4">
    <source>
        <dbReference type="Google" id="ProtNLM"/>
    </source>
</evidence>
<feature type="transmembrane region" description="Helical" evidence="1">
    <location>
        <begin position="12"/>
        <end position="31"/>
    </location>
</feature>
<dbReference type="Proteomes" id="UP000291832">
    <property type="component" value="Unassembled WGS sequence"/>
</dbReference>
<evidence type="ECO:0000256" key="1">
    <source>
        <dbReference type="SAM" id="Phobius"/>
    </source>
</evidence>
<gene>
    <name evidence="2" type="ORF">EV139_1725</name>
</gene>
<organism evidence="2 3">
    <name type="scientific">Leucobacter luti</name>
    <dbReference type="NCBI Taxonomy" id="340320"/>
    <lineage>
        <taxon>Bacteria</taxon>
        <taxon>Bacillati</taxon>
        <taxon>Actinomycetota</taxon>
        <taxon>Actinomycetes</taxon>
        <taxon>Micrococcales</taxon>
        <taxon>Microbacteriaceae</taxon>
        <taxon>Leucobacter</taxon>
    </lineage>
</organism>
<proteinExistence type="predicted"/>
<name>A0A4V6MCZ5_9MICO</name>
<keyword evidence="1" id="KW-0472">Membrane</keyword>
<keyword evidence="3" id="KW-1185">Reference proteome</keyword>
<dbReference type="InterPro" id="IPR043777">
    <property type="entry name" value="DUF5719"/>
</dbReference>
<dbReference type="AlphaFoldDB" id="A0A4V6MCZ5"/>
<evidence type="ECO:0000313" key="3">
    <source>
        <dbReference type="Proteomes" id="UP000291832"/>
    </source>
</evidence>
<sequence>MSDRSRILLGSARAVTGLMIVAASATAVLLLTSVSLPSVARAPEPVVVDTTQNTTRTLVCSGAFSVLGADTERPGAAIPTGAPAVTVAGAAAETSALTRAEGGDGLPTVVSAPNAEPLAAAQVQAVGTESLRGVTASACAEPLNEQWLIGGASSLGISTTLSLGNPGTVPATVQLSVYDENGPVDAVQSAGVLVAAGSEQTVSLNGYAPDRERLAVRVVSTGAPVTASLGVGQSSGIEPFAVSSVTRQVEPQTQLVIPGVANRSDHEHGPSDSGEGDEFPVIVRALAPGTEPGTASVRAVDGKGRSTDLGVIELTPNTVGELSVAVWPEGATALIIESDVPVIGSALGSVTLRSLHDYAWFTPAPATAANAPIAAPVVSGGQLILVNTGDEDAAVTIRAASGKGKDITAKVAAGSGVTVKAPADAVLTSTEPLHAGVRYLNGGDLAGYPVLAPDPRDGELTVYTR</sequence>
<dbReference type="OrthoDB" id="3264966at2"/>
<protein>
    <recommendedName>
        <fullName evidence="4">Large extracellular alpha-helical protein</fullName>
    </recommendedName>
</protein>
<keyword evidence="1" id="KW-0812">Transmembrane</keyword>
<dbReference type="Pfam" id="PF18986">
    <property type="entry name" value="DUF5719"/>
    <property type="match status" value="1"/>
</dbReference>
<evidence type="ECO:0000313" key="2">
    <source>
        <dbReference type="EMBL" id="RZT66289.1"/>
    </source>
</evidence>
<accession>A0A4V6MCZ5</accession>
<comment type="caution">
    <text evidence="2">The sequence shown here is derived from an EMBL/GenBank/DDBJ whole genome shotgun (WGS) entry which is preliminary data.</text>
</comment>
<dbReference type="EMBL" id="SHKI01000004">
    <property type="protein sequence ID" value="RZT66289.1"/>
    <property type="molecule type" value="Genomic_DNA"/>
</dbReference>
<dbReference type="RefSeq" id="WP_130453885.1">
    <property type="nucleotide sequence ID" value="NZ_QYAG01000001.1"/>
</dbReference>
<keyword evidence="1" id="KW-1133">Transmembrane helix</keyword>
<reference evidence="2 3" key="1">
    <citation type="journal article" date="2015" name="Stand. Genomic Sci.">
        <title>Genomic Encyclopedia of Bacterial and Archaeal Type Strains, Phase III: the genomes of soil and plant-associated and newly described type strains.</title>
        <authorList>
            <person name="Whitman W.B."/>
            <person name="Woyke T."/>
            <person name="Klenk H.P."/>
            <person name="Zhou Y."/>
            <person name="Lilburn T.G."/>
            <person name="Beck B.J."/>
            <person name="De Vos P."/>
            <person name="Vandamme P."/>
            <person name="Eisen J.A."/>
            <person name="Garrity G."/>
            <person name="Hugenholtz P."/>
            <person name="Kyrpides N.C."/>
        </authorList>
    </citation>
    <scope>NUCLEOTIDE SEQUENCE [LARGE SCALE GENOMIC DNA]</scope>
    <source>
        <strain evidence="2 3">RF6</strain>
    </source>
</reference>